<feature type="region of interest" description="Disordered" evidence="1">
    <location>
        <begin position="24"/>
        <end position="44"/>
    </location>
</feature>
<keyword evidence="2" id="KW-0732">Signal</keyword>
<accession>A0A918APY9</accession>
<reference evidence="3" key="1">
    <citation type="journal article" date="2014" name="Int. J. Syst. Evol. Microbiol.">
        <title>Complete genome sequence of Corynebacterium casei LMG S-19264T (=DSM 44701T), isolated from a smear-ripened cheese.</title>
        <authorList>
            <consortium name="US DOE Joint Genome Institute (JGI-PGF)"/>
            <person name="Walter F."/>
            <person name="Albersmeier A."/>
            <person name="Kalinowski J."/>
            <person name="Ruckert C."/>
        </authorList>
    </citation>
    <scope>NUCLEOTIDE SEQUENCE</scope>
    <source>
        <strain evidence="3">JCM 3313</strain>
    </source>
</reference>
<dbReference type="Proteomes" id="UP000639606">
    <property type="component" value="Unassembled WGS sequence"/>
</dbReference>
<gene>
    <name evidence="3" type="ORF">GCM10010185_44420</name>
</gene>
<keyword evidence="4" id="KW-1185">Reference proteome</keyword>
<feature type="signal peptide" evidence="2">
    <location>
        <begin position="1"/>
        <end position="18"/>
    </location>
</feature>
<dbReference type="AlphaFoldDB" id="A0A918APY9"/>
<feature type="compositionally biased region" description="Low complexity" evidence="1">
    <location>
        <begin position="24"/>
        <end position="42"/>
    </location>
</feature>
<dbReference type="PROSITE" id="PS51257">
    <property type="entry name" value="PROKAR_LIPOPROTEIN"/>
    <property type="match status" value="1"/>
</dbReference>
<reference evidence="3" key="2">
    <citation type="submission" date="2020-09" db="EMBL/GenBank/DDBJ databases">
        <authorList>
            <person name="Sun Q."/>
            <person name="Ohkuma M."/>
        </authorList>
    </citation>
    <scope>NUCLEOTIDE SEQUENCE</scope>
    <source>
        <strain evidence="3">JCM 3313</strain>
    </source>
</reference>
<protein>
    <recommendedName>
        <fullName evidence="5">PknH-like protein</fullName>
    </recommendedName>
</protein>
<organism evidence="3 4">
    <name type="scientific">Saccharothrix coeruleofusca</name>
    <dbReference type="NCBI Taxonomy" id="33919"/>
    <lineage>
        <taxon>Bacteria</taxon>
        <taxon>Bacillati</taxon>
        <taxon>Actinomycetota</taxon>
        <taxon>Actinomycetes</taxon>
        <taxon>Pseudonocardiales</taxon>
        <taxon>Pseudonocardiaceae</taxon>
        <taxon>Saccharothrix</taxon>
    </lineage>
</organism>
<evidence type="ECO:0000313" key="3">
    <source>
        <dbReference type="EMBL" id="GGP66721.1"/>
    </source>
</evidence>
<dbReference type="EMBL" id="BMRG01000009">
    <property type="protein sequence ID" value="GGP66721.1"/>
    <property type="molecule type" value="Genomic_DNA"/>
</dbReference>
<evidence type="ECO:0000256" key="2">
    <source>
        <dbReference type="SAM" id="SignalP"/>
    </source>
</evidence>
<proteinExistence type="predicted"/>
<evidence type="ECO:0000313" key="4">
    <source>
        <dbReference type="Proteomes" id="UP000639606"/>
    </source>
</evidence>
<comment type="caution">
    <text evidence="3">The sequence shown here is derived from an EMBL/GenBank/DDBJ whole genome shotgun (WGS) entry which is preliminary data.</text>
</comment>
<sequence length="215" mass="22639">MRHGGTFLALLVLAGCSAAPVASTTATSSSATPTTTTTTTAARPDPALIEPRLRQAQLPDDVLAPLGYTRNSSGEQKNYTVVLCPGELSTDGAMSATRMAADWIDRSGFYLHQYSVSYWRVAAAAETVELSRKALECGTFEYGGTSYTIAGELSLPQLGADAQFSYCARNGLESACQLVLSKADLMVSFTYFGADTTAAEVLETAGRAVVPRLSA</sequence>
<evidence type="ECO:0000256" key="1">
    <source>
        <dbReference type="SAM" id="MobiDB-lite"/>
    </source>
</evidence>
<name>A0A918APY9_9PSEU</name>
<dbReference type="RefSeq" id="WP_189225220.1">
    <property type="nucleotide sequence ID" value="NZ_BMRG01000009.1"/>
</dbReference>
<evidence type="ECO:0008006" key="5">
    <source>
        <dbReference type="Google" id="ProtNLM"/>
    </source>
</evidence>
<feature type="chain" id="PRO_5039279208" description="PknH-like protein" evidence="2">
    <location>
        <begin position="19"/>
        <end position="215"/>
    </location>
</feature>